<dbReference type="GO" id="GO:0005737">
    <property type="term" value="C:cytoplasm"/>
    <property type="evidence" value="ECO:0007669"/>
    <property type="project" value="TreeGrafter"/>
</dbReference>
<dbReference type="SMART" id="SM00446">
    <property type="entry name" value="LRRcap"/>
    <property type="match status" value="1"/>
</dbReference>
<sequence>MEMQELSLIDRKITSLQGLVIPPVVKLLNFHCNRLENLTGLPPLMHLLYLELSSNRLSSMKGVASLPQLRTLNLSCNRLVSIEGECLILFSLIDFSLHDFLKIWAKFTTLEARLSELHGTEYNLKCLELQGNKLSGLQSMCSSLKGLHSLSCLCVQKNSGSNPTCQVKGYRDAVFHALPFLQTLDGTDVMGKKSDNIMEELLLNALPPKEEYLEFLDSQMNRKPQPQPVEALVGALDIERERRWQAEQAARKVADEMNVLQVQSGQEHQLQSIALLTTDRHQMELKLAAMSREAELLRTLLQQQKDKVQQLQDFPNLSLFCRRKEFEGRVLLGGSEFQEAVARETAHVTKQHEQREQHSRNEVQVLKLQLQDLENEFRAALTIEGSRFYKLKEAFDGVKQELVKEQGALLETQQKERSAATMVQELTTLVREQKVRIAELSEAKQHVQTLLKNKHDVLQAMHEDLTQKNVQIESLGQEKKQTLAQLSAQESLIEGLRSERRIWGHELAQQGAALAQDRGRLDAQIEKLQFELAALTEQSEMDNESLKIKNKIVDDQTETIKKLKEVLKDNNERLRRVREEEFEARTRLQQQLDEEAAAVGDLEEQLLRLSERKEQLKCDLEDARAQIDEANRVHSAASRDWEGKARLLAQLEQKVKQMKDNFDARELKLVQERDQQVEAQR</sequence>
<dbReference type="PRINTS" id="PR00019">
    <property type="entry name" value="LEURICHRPT"/>
</dbReference>
<keyword evidence="1" id="KW-0433">Leucine-rich repeat</keyword>
<accession>A0A8C4QXU7</accession>
<dbReference type="Gene3D" id="3.80.10.10">
    <property type="entry name" value="Ribonuclease Inhibitor"/>
    <property type="match status" value="2"/>
</dbReference>
<evidence type="ECO:0000313" key="5">
    <source>
        <dbReference type="Ensembl" id="ENSEBUP00000021850.1"/>
    </source>
</evidence>
<protein>
    <submittedName>
        <fullName evidence="5">Leucine rich repeat and coiled-coil centrosomal protein 1</fullName>
    </submittedName>
</protein>
<keyword evidence="6" id="KW-1185">Reference proteome</keyword>
<evidence type="ECO:0000313" key="6">
    <source>
        <dbReference type="Proteomes" id="UP000694388"/>
    </source>
</evidence>
<dbReference type="Proteomes" id="UP000694388">
    <property type="component" value="Unplaced"/>
</dbReference>
<feature type="coiled-coil region" evidence="3">
    <location>
        <begin position="356"/>
        <end position="383"/>
    </location>
</feature>
<evidence type="ECO:0000256" key="1">
    <source>
        <dbReference type="ARBA" id="ARBA00022614"/>
    </source>
</evidence>
<dbReference type="PROSITE" id="PS51450">
    <property type="entry name" value="LRR"/>
    <property type="match status" value="2"/>
</dbReference>
<reference evidence="5" key="2">
    <citation type="submission" date="2025-09" db="UniProtKB">
        <authorList>
            <consortium name="Ensembl"/>
        </authorList>
    </citation>
    <scope>IDENTIFICATION</scope>
</reference>
<dbReference type="InterPro" id="IPR003603">
    <property type="entry name" value="U2A'_phosphoprotein32A_C"/>
</dbReference>
<proteinExistence type="predicted"/>
<keyword evidence="3" id="KW-0175">Coiled coil</keyword>
<feature type="domain" description="U2A'/phosphoprotein 32 family A C-terminal" evidence="4">
    <location>
        <begin position="167"/>
        <end position="185"/>
    </location>
</feature>
<evidence type="ECO:0000259" key="4">
    <source>
        <dbReference type="SMART" id="SM00446"/>
    </source>
</evidence>
<dbReference type="InterPro" id="IPR032675">
    <property type="entry name" value="LRR_dom_sf"/>
</dbReference>
<keyword evidence="2" id="KW-0677">Repeat</keyword>
<reference evidence="5" key="1">
    <citation type="submission" date="2025-08" db="UniProtKB">
        <authorList>
            <consortium name="Ensembl"/>
        </authorList>
    </citation>
    <scope>IDENTIFICATION</scope>
</reference>
<evidence type="ECO:0000256" key="3">
    <source>
        <dbReference type="SAM" id="Coils"/>
    </source>
</evidence>
<dbReference type="PANTHER" id="PTHR15454:SF34">
    <property type="entry name" value="LEUCINE-RICH REPEAT AND COILED-COIL DOMAIN-CONTAINING PROTEIN 1"/>
    <property type="match status" value="1"/>
</dbReference>
<dbReference type="GeneTree" id="ENSGT00940000157414"/>
<dbReference type="Ensembl" id="ENSEBUT00000022426.1">
    <property type="protein sequence ID" value="ENSEBUP00000021850.1"/>
    <property type="gene ID" value="ENSEBUG00000013472.1"/>
</dbReference>
<dbReference type="AlphaFoldDB" id="A0A8C4QXU7"/>
<evidence type="ECO:0000256" key="2">
    <source>
        <dbReference type="ARBA" id="ARBA00022737"/>
    </source>
</evidence>
<dbReference type="SUPFAM" id="SSF52075">
    <property type="entry name" value="Outer arm dynein light chain 1"/>
    <property type="match status" value="1"/>
</dbReference>
<dbReference type="OMA" id="QPDRENG"/>
<name>A0A8C4QXU7_EPTBU</name>
<dbReference type="PANTHER" id="PTHR15454">
    <property type="entry name" value="NISCHARIN RELATED"/>
    <property type="match status" value="1"/>
</dbReference>
<feature type="coiled-coil region" evidence="3">
    <location>
        <begin position="518"/>
        <end position="668"/>
    </location>
</feature>
<organism evidence="5 6">
    <name type="scientific">Eptatretus burgeri</name>
    <name type="common">Inshore hagfish</name>
    <dbReference type="NCBI Taxonomy" id="7764"/>
    <lineage>
        <taxon>Eukaryota</taxon>
        <taxon>Metazoa</taxon>
        <taxon>Chordata</taxon>
        <taxon>Craniata</taxon>
        <taxon>Vertebrata</taxon>
        <taxon>Cyclostomata</taxon>
        <taxon>Myxini</taxon>
        <taxon>Myxiniformes</taxon>
        <taxon>Myxinidae</taxon>
        <taxon>Eptatretinae</taxon>
        <taxon>Eptatretus</taxon>
    </lineage>
</organism>
<dbReference type="InterPro" id="IPR001611">
    <property type="entry name" value="Leu-rich_rpt"/>
</dbReference>